<accession>F9LVW6</accession>
<protein>
    <recommendedName>
        <fullName evidence="3">DUF3991 domain-containing protein</fullName>
    </recommendedName>
</protein>
<comment type="caution">
    <text evidence="1">The sequence shown here is derived from an EMBL/GenBank/DDBJ whole genome shotgun (WGS) entry which is preliminary data.</text>
</comment>
<evidence type="ECO:0008006" key="3">
    <source>
        <dbReference type="Google" id="ProtNLM"/>
    </source>
</evidence>
<dbReference type="GO" id="GO:0008270">
    <property type="term" value="F:zinc ion binding"/>
    <property type="evidence" value="ECO:0007669"/>
    <property type="project" value="InterPro"/>
</dbReference>
<organism evidence="1 2">
    <name type="scientific">Streptococcus mitis bv. 2 str. SK95</name>
    <dbReference type="NCBI Taxonomy" id="1000588"/>
    <lineage>
        <taxon>Bacteria</taxon>
        <taxon>Bacillati</taxon>
        <taxon>Bacillota</taxon>
        <taxon>Bacilli</taxon>
        <taxon>Lactobacillales</taxon>
        <taxon>Streptococcaceae</taxon>
        <taxon>Streptococcus</taxon>
    </lineage>
</organism>
<name>F9LVW6_STROR</name>
<sequence length="209" mass="24239">MEIEECKQISILDVANRLGISFKQVSSSVYEHPEHDSFRIFSTTNTFKWFSRDIQGDVIDFVRLVKGISFKEALAFLSEEPFQKEAVQEKRERPFYYPLKRVEDSNCSLARYYLTECRGISEEIIQKMIQQGLMAQASWKTNETVEPIIVFKSFDHRHKLQAASLQGIYKNPALSRERLKTILKGSYGHIGISFDIGKPNWSFVNRLST</sequence>
<proteinExistence type="predicted"/>
<dbReference type="GO" id="GO:0003677">
    <property type="term" value="F:DNA binding"/>
    <property type="evidence" value="ECO:0007669"/>
    <property type="project" value="InterPro"/>
</dbReference>
<dbReference type="Proteomes" id="UP000003858">
    <property type="component" value="Unassembled WGS sequence"/>
</dbReference>
<dbReference type="InterPro" id="IPR036977">
    <property type="entry name" value="DNA_primase_Znf_CHC2"/>
</dbReference>
<evidence type="ECO:0000313" key="1">
    <source>
        <dbReference type="EMBL" id="EGU67752.1"/>
    </source>
</evidence>
<gene>
    <name evidence="1" type="ORF">HMPREF9965_1544</name>
</gene>
<dbReference type="EMBL" id="AFUB01000023">
    <property type="protein sequence ID" value="EGU67752.1"/>
    <property type="molecule type" value="Genomic_DNA"/>
</dbReference>
<dbReference type="PATRIC" id="fig|1000588.3.peg.546"/>
<dbReference type="SUPFAM" id="SSF57783">
    <property type="entry name" value="Zinc beta-ribbon"/>
    <property type="match status" value="1"/>
</dbReference>
<dbReference type="AlphaFoldDB" id="F9LVW6"/>
<dbReference type="Gene3D" id="3.90.580.10">
    <property type="entry name" value="Zinc finger, CHC2-type domain"/>
    <property type="match status" value="1"/>
</dbReference>
<dbReference type="GO" id="GO:0006260">
    <property type="term" value="P:DNA replication"/>
    <property type="evidence" value="ECO:0007669"/>
    <property type="project" value="InterPro"/>
</dbReference>
<reference evidence="1 2" key="1">
    <citation type="submission" date="2011-05" db="EMBL/GenBank/DDBJ databases">
        <authorList>
            <person name="Durkin A.S."/>
            <person name="Radune D."/>
            <person name="Hostetler J."/>
            <person name="Torralba M."/>
            <person name="Gillis M."/>
            <person name="Methe B."/>
            <person name="Sutton G."/>
            <person name="Nelson K.E."/>
        </authorList>
    </citation>
    <scope>NUCLEOTIDE SEQUENCE [LARGE SCALE GENOMIC DNA]</scope>
    <source>
        <strain evidence="1 2">SK95</strain>
    </source>
</reference>
<evidence type="ECO:0000313" key="2">
    <source>
        <dbReference type="Proteomes" id="UP000003858"/>
    </source>
</evidence>
<dbReference type="eggNOG" id="COG0358">
    <property type="taxonomic scope" value="Bacteria"/>
</dbReference>